<sequence length="400" mass="43403">MDSSLCFPKICLLLFPALVLTSGVHSRSHDQVKVFDVRSFGAVADGKTDDSKAFLDAWNDACQYKSGLRRRLFIPHGTYMVWPVVFKGPCTGPIVFTLKGVVKAPVDKSTFSLDHWIAFQYLSRLLINGGGTFDGQGLYAWPENECACKSLPVSVRFNFVNNTWIRRISSVNSKNFHFNVFKCDDLEFWRVRIIAPDESPNTDGIHIGDSSRIRITDSMIATGDDCVSVGPGSKDVEVVDVHCGPGHGFSVGSLGRYPNEADVIGLSVRSCTMVGTQNGLRIKTWASPLKSSVQNISFHDITMKDVLNPIIIDQEYCPGGGCAKQPGSNVQINGVSFTKIRGTSASEVAVSLVCSPNVPCKNINLHNIDLTYPGGRGPAKSRCAHVNGQSGGVQNPVSCI</sequence>
<dbReference type="FunFam" id="2.160.20.10:FF:000004">
    <property type="entry name" value="Pectin lyase-like superfamily protein"/>
    <property type="match status" value="1"/>
</dbReference>
<reference evidence="11" key="1">
    <citation type="submission" date="2025-08" db="UniProtKB">
        <authorList>
            <consortium name="RefSeq"/>
        </authorList>
    </citation>
    <scope>IDENTIFICATION</scope>
    <source>
        <tissue evidence="11">Leaf</tissue>
    </source>
</reference>
<dbReference type="InterPro" id="IPR012334">
    <property type="entry name" value="Pectin_lyas_fold"/>
</dbReference>
<evidence type="ECO:0000256" key="9">
    <source>
        <dbReference type="SAM" id="SignalP"/>
    </source>
</evidence>
<dbReference type="Proteomes" id="UP000827889">
    <property type="component" value="Chromosome 4"/>
</dbReference>
<dbReference type="OrthoDB" id="187139at2759"/>
<feature type="chain" id="PRO_5034629336" evidence="9">
    <location>
        <begin position="27"/>
        <end position="400"/>
    </location>
</feature>
<dbReference type="Gene3D" id="2.160.20.10">
    <property type="entry name" value="Single-stranded right-handed beta-helix, Pectin lyase-like"/>
    <property type="match status" value="1"/>
</dbReference>
<evidence type="ECO:0000256" key="1">
    <source>
        <dbReference type="ARBA" id="ARBA00004191"/>
    </source>
</evidence>
<comment type="similarity">
    <text evidence="2 8">Belongs to the glycosyl hydrolase 28 family.</text>
</comment>
<dbReference type="GO" id="GO:0004650">
    <property type="term" value="F:polygalacturonase activity"/>
    <property type="evidence" value="ECO:0007669"/>
    <property type="project" value="InterPro"/>
</dbReference>
<evidence type="ECO:0000256" key="5">
    <source>
        <dbReference type="ARBA" id="ARBA00022801"/>
    </source>
</evidence>
<dbReference type="AlphaFoldDB" id="A0A8B8QX41"/>
<comment type="subcellular location">
    <subcellularLocation>
        <location evidence="1">Secreted</location>
        <location evidence="1">Cell wall</location>
    </subcellularLocation>
</comment>
<keyword evidence="7" id="KW-0961">Cell wall biogenesis/degradation</keyword>
<dbReference type="SUPFAM" id="SSF51126">
    <property type="entry name" value="Pectin lyase-like"/>
    <property type="match status" value="1"/>
</dbReference>
<gene>
    <name evidence="11" type="primary">LOC115756220</name>
</gene>
<feature type="signal peptide" evidence="9">
    <location>
        <begin position="1"/>
        <end position="26"/>
    </location>
</feature>
<dbReference type="GO" id="GO:0005975">
    <property type="term" value="P:carbohydrate metabolic process"/>
    <property type="evidence" value="ECO:0007669"/>
    <property type="project" value="InterPro"/>
</dbReference>
<dbReference type="RefSeq" id="XP_030551776.1">
    <property type="nucleotide sequence ID" value="XM_030695916.2"/>
</dbReference>
<evidence type="ECO:0000256" key="4">
    <source>
        <dbReference type="ARBA" id="ARBA00022525"/>
    </source>
</evidence>
<dbReference type="InterPro" id="IPR000743">
    <property type="entry name" value="Glyco_hydro_28"/>
</dbReference>
<evidence type="ECO:0000256" key="6">
    <source>
        <dbReference type="ARBA" id="ARBA00023295"/>
    </source>
</evidence>
<dbReference type="GO" id="GO:0071555">
    <property type="term" value="P:cell wall organization"/>
    <property type="evidence" value="ECO:0007669"/>
    <property type="project" value="UniProtKB-KW"/>
</dbReference>
<evidence type="ECO:0000313" key="10">
    <source>
        <dbReference type="Proteomes" id="UP000827889"/>
    </source>
</evidence>
<dbReference type="SMART" id="SM00710">
    <property type="entry name" value="PbH1"/>
    <property type="match status" value="6"/>
</dbReference>
<dbReference type="KEGG" id="rarg:115756220"/>
<name>A0A8B8QX41_9MYRT</name>
<keyword evidence="9" id="KW-0732">Signal</keyword>
<dbReference type="Pfam" id="PF00295">
    <property type="entry name" value="Glyco_hydro_28"/>
    <property type="match status" value="1"/>
</dbReference>
<keyword evidence="5 8" id="KW-0378">Hydrolase</keyword>
<accession>A0A8B8QX41</accession>
<keyword evidence="6 8" id="KW-0326">Glycosidase</keyword>
<evidence type="ECO:0000313" key="11">
    <source>
        <dbReference type="RefSeq" id="XP_030551776.1"/>
    </source>
</evidence>
<dbReference type="PANTHER" id="PTHR31375">
    <property type="match status" value="1"/>
</dbReference>
<evidence type="ECO:0000256" key="2">
    <source>
        <dbReference type="ARBA" id="ARBA00008834"/>
    </source>
</evidence>
<protein>
    <submittedName>
        <fullName evidence="11">Exopolygalacturonase-like</fullName>
    </submittedName>
</protein>
<dbReference type="GeneID" id="115756220"/>
<evidence type="ECO:0000256" key="8">
    <source>
        <dbReference type="RuleBase" id="RU361169"/>
    </source>
</evidence>
<keyword evidence="3" id="KW-0134">Cell wall</keyword>
<organism evidence="10 11">
    <name type="scientific">Rhodamnia argentea</name>
    <dbReference type="NCBI Taxonomy" id="178133"/>
    <lineage>
        <taxon>Eukaryota</taxon>
        <taxon>Viridiplantae</taxon>
        <taxon>Streptophyta</taxon>
        <taxon>Embryophyta</taxon>
        <taxon>Tracheophyta</taxon>
        <taxon>Spermatophyta</taxon>
        <taxon>Magnoliopsida</taxon>
        <taxon>eudicotyledons</taxon>
        <taxon>Gunneridae</taxon>
        <taxon>Pentapetalae</taxon>
        <taxon>rosids</taxon>
        <taxon>malvids</taxon>
        <taxon>Myrtales</taxon>
        <taxon>Myrtaceae</taxon>
        <taxon>Myrtoideae</taxon>
        <taxon>Myrteae</taxon>
        <taxon>Australasian group</taxon>
        <taxon>Rhodamnia</taxon>
    </lineage>
</organism>
<keyword evidence="4" id="KW-0964">Secreted</keyword>
<proteinExistence type="inferred from homology"/>
<evidence type="ECO:0000256" key="3">
    <source>
        <dbReference type="ARBA" id="ARBA00022512"/>
    </source>
</evidence>
<keyword evidence="10" id="KW-1185">Reference proteome</keyword>
<dbReference type="InterPro" id="IPR006626">
    <property type="entry name" value="PbH1"/>
</dbReference>
<evidence type="ECO:0000256" key="7">
    <source>
        <dbReference type="ARBA" id="ARBA00023316"/>
    </source>
</evidence>
<dbReference type="InterPro" id="IPR011050">
    <property type="entry name" value="Pectin_lyase_fold/virulence"/>
</dbReference>